<proteinExistence type="predicted"/>
<dbReference type="EMBL" id="CAADFP010000313">
    <property type="protein sequence ID" value="VFK34929.1"/>
    <property type="molecule type" value="Genomic_DNA"/>
</dbReference>
<protein>
    <submittedName>
        <fullName evidence="1">Uncharacterized protein</fullName>
    </submittedName>
</protein>
<evidence type="ECO:0000313" key="1">
    <source>
        <dbReference type="EMBL" id="VFK34929.1"/>
    </source>
</evidence>
<gene>
    <name evidence="1" type="ORF">BECKLPF1236C_GA0070990_103131</name>
</gene>
<name>A0A450Y085_9GAMM</name>
<sequence>MKKTADWRAVCGKTARTVRREGRAKPVPTPIKDFVICNTEKIDVRAKSYPVWVLALSANT</sequence>
<organism evidence="1">
    <name type="scientific">Candidatus Kentrum sp. LPFa</name>
    <dbReference type="NCBI Taxonomy" id="2126335"/>
    <lineage>
        <taxon>Bacteria</taxon>
        <taxon>Pseudomonadati</taxon>
        <taxon>Pseudomonadota</taxon>
        <taxon>Gammaproteobacteria</taxon>
        <taxon>Candidatus Kentrum</taxon>
    </lineage>
</organism>
<accession>A0A450Y085</accession>
<reference evidence="1" key="1">
    <citation type="submission" date="2019-02" db="EMBL/GenBank/DDBJ databases">
        <authorList>
            <person name="Gruber-Vodicka R. H."/>
            <person name="Seah K. B. B."/>
        </authorList>
    </citation>
    <scope>NUCLEOTIDE SEQUENCE</scope>
    <source>
        <strain evidence="1">BECK_S426</strain>
    </source>
</reference>
<dbReference type="AlphaFoldDB" id="A0A450Y085"/>